<dbReference type="PATRIC" id="fig|1414851.3.peg.88"/>
<dbReference type="InterPro" id="IPR006058">
    <property type="entry name" value="2Fe2S_fd_BS"/>
</dbReference>
<proteinExistence type="predicted"/>
<sequence length="99" mass="10930">MSLVITRARSFSLQQGETLLEGLERTGHAVEYQCRSGYCGSCRTRVITGDVDYLTEPLAYIANGEILPCCCVPAGTLTLDVTTEKEESKTEDLIQESFF</sequence>
<accession>V8GAC7</accession>
<dbReference type="NCBIfam" id="NF007985">
    <property type="entry name" value="PRK10713.1"/>
    <property type="match status" value="1"/>
</dbReference>
<keyword evidence="3" id="KW-1185">Reference proteome</keyword>
<dbReference type="InterPro" id="IPR012675">
    <property type="entry name" value="Beta-grasp_dom_sf"/>
</dbReference>
<dbReference type="PROSITE" id="PS51085">
    <property type="entry name" value="2FE2S_FER_2"/>
    <property type="match status" value="1"/>
</dbReference>
<evidence type="ECO:0000313" key="2">
    <source>
        <dbReference type="EMBL" id="ETD73061.1"/>
    </source>
</evidence>
<dbReference type="Proteomes" id="UP000018766">
    <property type="component" value="Unassembled WGS sequence"/>
</dbReference>
<dbReference type="RefSeq" id="WP_023948784.1">
    <property type="nucleotide sequence ID" value="NZ_AYSV01000003.1"/>
</dbReference>
<dbReference type="CDD" id="cd00207">
    <property type="entry name" value="fer2"/>
    <property type="match status" value="1"/>
</dbReference>
<dbReference type="InterPro" id="IPR036010">
    <property type="entry name" value="2Fe-2S_ferredoxin-like_sf"/>
</dbReference>
<organism evidence="2 3">
    <name type="scientific">Pelistega indica</name>
    <dbReference type="NCBI Taxonomy" id="1414851"/>
    <lineage>
        <taxon>Bacteria</taxon>
        <taxon>Pseudomonadati</taxon>
        <taxon>Pseudomonadota</taxon>
        <taxon>Betaproteobacteria</taxon>
        <taxon>Burkholderiales</taxon>
        <taxon>Alcaligenaceae</taxon>
        <taxon>Pelistega</taxon>
    </lineage>
</organism>
<dbReference type="AlphaFoldDB" id="V8GAC7"/>
<dbReference type="SUPFAM" id="SSF54292">
    <property type="entry name" value="2Fe-2S ferredoxin-like"/>
    <property type="match status" value="1"/>
</dbReference>
<comment type="caution">
    <text evidence="2">The sequence shown here is derived from an EMBL/GenBank/DDBJ whole genome shotgun (WGS) entry which is preliminary data.</text>
</comment>
<evidence type="ECO:0000259" key="1">
    <source>
        <dbReference type="PROSITE" id="PS51085"/>
    </source>
</evidence>
<reference evidence="2 3" key="1">
    <citation type="submission" date="2013-11" db="EMBL/GenBank/DDBJ databases">
        <title>Genomic analysis of Pelistega sp. HM-7.</title>
        <authorList>
            <person name="Kumbhare S.V."/>
            <person name="Shetty S.A."/>
            <person name="Sharma O."/>
            <person name="Dhotre D.P."/>
        </authorList>
    </citation>
    <scope>NUCLEOTIDE SEQUENCE [LARGE SCALE GENOMIC DNA]</scope>
    <source>
        <strain evidence="2 3">HM-7</strain>
    </source>
</reference>
<dbReference type="OrthoDB" id="370747at2"/>
<dbReference type="InterPro" id="IPR001041">
    <property type="entry name" value="2Fe-2S_ferredoxin-type"/>
</dbReference>
<gene>
    <name evidence="2" type="ORF">V757_00400</name>
</gene>
<name>V8GAC7_9BURK</name>
<dbReference type="Gene3D" id="3.10.20.30">
    <property type="match status" value="1"/>
</dbReference>
<feature type="domain" description="2Fe-2S ferredoxin-type" evidence="1">
    <location>
        <begin position="1"/>
        <end position="87"/>
    </location>
</feature>
<dbReference type="Pfam" id="PF00111">
    <property type="entry name" value="Fer2"/>
    <property type="match status" value="1"/>
</dbReference>
<dbReference type="PROSITE" id="PS00197">
    <property type="entry name" value="2FE2S_FER_1"/>
    <property type="match status" value="1"/>
</dbReference>
<dbReference type="GO" id="GO:0051537">
    <property type="term" value="F:2 iron, 2 sulfur cluster binding"/>
    <property type="evidence" value="ECO:0007669"/>
    <property type="project" value="InterPro"/>
</dbReference>
<dbReference type="EMBL" id="AYSV01000003">
    <property type="protein sequence ID" value="ETD73061.1"/>
    <property type="molecule type" value="Genomic_DNA"/>
</dbReference>
<protein>
    <submittedName>
        <fullName evidence="2">Ferredoxin</fullName>
    </submittedName>
</protein>
<evidence type="ECO:0000313" key="3">
    <source>
        <dbReference type="Proteomes" id="UP000018766"/>
    </source>
</evidence>